<keyword evidence="1" id="KW-0732">Signal</keyword>
<keyword evidence="3" id="KW-1185">Reference proteome</keyword>
<evidence type="ECO:0000256" key="1">
    <source>
        <dbReference type="SAM" id="SignalP"/>
    </source>
</evidence>
<feature type="chain" id="PRO_5012070752" evidence="1">
    <location>
        <begin position="21"/>
        <end position="146"/>
    </location>
</feature>
<dbReference type="EMBL" id="FRBR01000001">
    <property type="protein sequence ID" value="SHL16750.1"/>
    <property type="molecule type" value="Genomic_DNA"/>
</dbReference>
<gene>
    <name evidence="2" type="ORF">SAMN05444398_101830</name>
</gene>
<sequence>MRAVCAVVAVLGLWAAPVRAGCPVGQELFLRCDIAGGGKAVELCHNERRLNYRFGPKGGAPELALSLQFGEGADHEPWPGIGRTIWEVMRLRNNDVVYEVYAGIDKIDAVEPGPPDGLFGGIVVHRDGVGEIAHLRCRAGTVEYVY</sequence>
<dbReference type="RefSeq" id="WP_073033010.1">
    <property type="nucleotide sequence ID" value="NZ_BMLR01000001.1"/>
</dbReference>
<evidence type="ECO:0000313" key="3">
    <source>
        <dbReference type="Proteomes" id="UP000183974"/>
    </source>
</evidence>
<accession>A0A1M6YF99</accession>
<dbReference type="OrthoDB" id="7426224at2"/>
<dbReference type="Proteomes" id="UP000183974">
    <property type="component" value="Unassembled WGS sequence"/>
</dbReference>
<name>A0A1M6YF99_9RHOB</name>
<feature type="signal peptide" evidence="1">
    <location>
        <begin position="1"/>
        <end position="20"/>
    </location>
</feature>
<organism evidence="2 3">
    <name type="scientific">Roseovarius pacificus</name>
    <dbReference type="NCBI Taxonomy" id="337701"/>
    <lineage>
        <taxon>Bacteria</taxon>
        <taxon>Pseudomonadati</taxon>
        <taxon>Pseudomonadota</taxon>
        <taxon>Alphaproteobacteria</taxon>
        <taxon>Rhodobacterales</taxon>
        <taxon>Roseobacteraceae</taxon>
        <taxon>Roseovarius</taxon>
    </lineage>
</organism>
<reference evidence="2 3" key="1">
    <citation type="submission" date="2016-11" db="EMBL/GenBank/DDBJ databases">
        <authorList>
            <person name="Jaros S."/>
            <person name="Januszkiewicz K."/>
            <person name="Wedrychowicz H."/>
        </authorList>
    </citation>
    <scope>NUCLEOTIDE SEQUENCE [LARGE SCALE GENOMIC DNA]</scope>
    <source>
        <strain evidence="2 3">DSM 29589</strain>
    </source>
</reference>
<proteinExistence type="predicted"/>
<dbReference type="STRING" id="337701.SAMN05444398_101830"/>
<protein>
    <submittedName>
        <fullName evidence="2">Uncharacterized protein</fullName>
    </submittedName>
</protein>
<evidence type="ECO:0000313" key="2">
    <source>
        <dbReference type="EMBL" id="SHL16750.1"/>
    </source>
</evidence>
<dbReference type="AlphaFoldDB" id="A0A1M6YF99"/>